<protein>
    <submittedName>
        <fullName evidence="2">PQQ-like beta-propeller repeat protein</fullName>
    </submittedName>
</protein>
<sequence length="340" mass="35455">MSPTGNGKFGAVAWTKDGENCNQVGLVDLATGQKAWGIEFSGAPSEGSTERRFADATDDIPMSLTADKLVLAVESTVMGLNVADGKPAWSQVAKKDRRINALLASPDGVLVAMEEMLSDNSAVAKLDVGTGAAAWTTDTTYGKVQQMFPISVKPAVFVTSYEASPSKLAYEIVTVDDTGKVGPRIPQAGTWGKINFEDNEWGHLDGMPTFNMAVVDGVLYALTESETGNKRGLAAFDLGTGSMKWNKPAPGKAADAFHFTLAGADPAAGVCGVSGDGYSAKVTVGVHCWDKNGSVTTVADLPQPPEGVIGLNMDLRWADGRLVGVATTYGDGPAVTFAAK</sequence>
<name>A0AA41U2I6_9ACTN</name>
<dbReference type="AlphaFoldDB" id="A0AA41U2I6"/>
<dbReference type="InterPro" id="IPR011044">
    <property type="entry name" value="Quino_amine_DH_bsu"/>
</dbReference>
<feature type="domain" description="Pyrrolo-quinoline quinone repeat" evidence="1">
    <location>
        <begin position="23"/>
        <end position="250"/>
    </location>
</feature>
<gene>
    <name evidence="2" type="ORF">LZ495_15835</name>
</gene>
<evidence type="ECO:0000313" key="3">
    <source>
        <dbReference type="Proteomes" id="UP001165378"/>
    </source>
</evidence>
<organism evidence="2 3">
    <name type="scientific">Yinghuangia soli</name>
    <dbReference type="NCBI Taxonomy" id="2908204"/>
    <lineage>
        <taxon>Bacteria</taxon>
        <taxon>Bacillati</taxon>
        <taxon>Actinomycetota</taxon>
        <taxon>Actinomycetes</taxon>
        <taxon>Kitasatosporales</taxon>
        <taxon>Streptomycetaceae</taxon>
        <taxon>Yinghuangia</taxon>
    </lineage>
</organism>
<dbReference type="EMBL" id="JAKFHA010000007">
    <property type="protein sequence ID" value="MCF2528677.1"/>
    <property type="molecule type" value="Genomic_DNA"/>
</dbReference>
<dbReference type="InterPro" id="IPR002372">
    <property type="entry name" value="PQQ_rpt_dom"/>
</dbReference>
<dbReference type="Gene3D" id="2.130.10.10">
    <property type="entry name" value="YVTN repeat-like/Quinoprotein amine dehydrogenase"/>
    <property type="match status" value="1"/>
</dbReference>
<dbReference type="Pfam" id="PF13360">
    <property type="entry name" value="PQQ_2"/>
    <property type="match status" value="1"/>
</dbReference>
<proteinExistence type="predicted"/>
<keyword evidence="3" id="KW-1185">Reference proteome</keyword>
<dbReference type="InterPro" id="IPR015943">
    <property type="entry name" value="WD40/YVTN_repeat-like_dom_sf"/>
</dbReference>
<evidence type="ECO:0000313" key="2">
    <source>
        <dbReference type="EMBL" id="MCF2528677.1"/>
    </source>
</evidence>
<dbReference type="SUPFAM" id="SSF50969">
    <property type="entry name" value="YVTN repeat-like/Quinoprotein amine dehydrogenase"/>
    <property type="match status" value="1"/>
</dbReference>
<reference evidence="2" key="1">
    <citation type="submission" date="2022-01" db="EMBL/GenBank/DDBJ databases">
        <title>Genome-Based Taxonomic Classification of the Phylum Actinobacteria.</title>
        <authorList>
            <person name="Gao Y."/>
        </authorList>
    </citation>
    <scope>NUCLEOTIDE SEQUENCE</scope>
    <source>
        <strain evidence="2">KLBMP 8922</strain>
    </source>
</reference>
<evidence type="ECO:0000259" key="1">
    <source>
        <dbReference type="Pfam" id="PF13360"/>
    </source>
</evidence>
<accession>A0AA41U2I6</accession>
<dbReference type="Proteomes" id="UP001165378">
    <property type="component" value="Unassembled WGS sequence"/>
</dbReference>
<comment type="caution">
    <text evidence="2">The sequence shown here is derived from an EMBL/GenBank/DDBJ whole genome shotgun (WGS) entry which is preliminary data.</text>
</comment>